<dbReference type="EMBL" id="UINC01149683">
    <property type="protein sequence ID" value="SVD42301.1"/>
    <property type="molecule type" value="Genomic_DNA"/>
</dbReference>
<dbReference type="InterPro" id="IPR003749">
    <property type="entry name" value="ThiS/MoaD-like"/>
</dbReference>
<evidence type="ECO:0000313" key="2">
    <source>
        <dbReference type="EMBL" id="SVD42301.1"/>
    </source>
</evidence>
<accession>A0A382V8U4</accession>
<protein>
    <recommendedName>
        <fullName evidence="3">Molybdopterin synthase sulfur carrier subunit</fullName>
    </recommendedName>
</protein>
<dbReference type="InterPro" id="IPR010038">
    <property type="entry name" value="MoaD_arc-typ"/>
</dbReference>
<dbReference type="InterPro" id="IPR044672">
    <property type="entry name" value="MOCS2A"/>
</dbReference>
<evidence type="ECO:0000256" key="1">
    <source>
        <dbReference type="ARBA" id="ARBA00022741"/>
    </source>
</evidence>
<keyword evidence="1" id="KW-0547">Nucleotide-binding</keyword>
<dbReference type="Pfam" id="PF02597">
    <property type="entry name" value="ThiS"/>
    <property type="match status" value="1"/>
</dbReference>
<dbReference type="Gene3D" id="3.10.20.30">
    <property type="match status" value="1"/>
</dbReference>
<evidence type="ECO:0008006" key="3">
    <source>
        <dbReference type="Google" id="ProtNLM"/>
    </source>
</evidence>
<dbReference type="PANTHER" id="PTHR33359:SF1">
    <property type="entry name" value="MOLYBDOPTERIN SYNTHASE SULFUR CARRIER SUBUNIT"/>
    <property type="match status" value="1"/>
</dbReference>
<dbReference type="InterPro" id="IPR016155">
    <property type="entry name" value="Mopterin_synth/thiamin_S_b"/>
</dbReference>
<dbReference type="NCBIfam" id="TIGR01687">
    <property type="entry name" value="moaD_arch"/>
    <property type="match status" value="1"/>
</dbReference>
<gene>
    <name evidence="2" type="ORF">METZ01_LOCUS395155</name>
</gene>
<dbReference type="GO" id="GO:0006777">
    <property type="term" value="P:Mo-molybdopterin cofactor biosynthetic process"/>
    <property type="evidence" value="ECO:0007669"/>
    <property type="project" value="InterPro"/>
</dbReference>
<organism evidence="2">
    <name type="scientific">marine metagenome</name>
    <dbReference type="NCBI Taxonomy" id="408172"/>
    <lineage>
        <taxon>unclassified sequences</taxon>
        <taxon>metagenomes</taxon>
        <taxon>ecological metagenomes</taxon>
    </lineage>
</organism>
<dbReference type="PANTHER" id="PTHR33359">
    <property type="entry name" value="MOLYBDOPTERIN SYNTHASE SULFUR CARRIER SUBUNIT"/>
    <property type="match status" value="1"/>
</dbReference>
<dbReference type="GO" id="GO:0000166">
    <property type="term" value="F:nucleotide binding"/>
    <property type="evidence" value="ECO:0007669"/>
    <property type="project" value="UniProtKB-KW"/>
</dbReference>
<dbReference type="CDD" id="cd00754">
    <property type="entry name" value="Ubl_MoaD"/>
    <property type="match status" value="1"/>
</dbReference>
<dbReference type="NCBIfam" id="TIGR01682">
    <property type="entry name" value="moaD"/>
    <property type="match status" value="1"/>
</dbReference>
<dbReference type="InterPro" id="IPR012675">
    <property type="entry name" value="Beta-grasp_dom_sf"/>
</dbReference>
<dbReference type="AlphaFoldDB" id="A0A382V8U4"/>
<proteinExistence type="predicted"/>
<reference evidence="2" key="1">
    <citation type="submission" date="2018-05" db="EMBL/GenBank/DDBJ databases">
        <authorList>
            <person name="Lanie J.A."/>
            <person name="Ng W.-L."/>
            <person name="Kazmierczak K.M."/>
            <person name="Andrzejewski T.M."/>
            <person name="Davidsen T.M."/>
            <person name="Wayne K.J."/>
            <person name="Tettelin H."/>
            <person name="Glass J.I."/>
            <person name="Rusch D."/>
            <person name="Podicherti R."/>
            <person name="Tsui H.-C.T."/>
            <person name="Winkler M.E."/>
        </authorList>
    </citation>
    <scope>NUCLEOTIDE SEQUENCE</scope>
</reference>
<dbReference type="SUPFAM" id="SSF54285">
    <property type="entry name" value="MoaD/ThiS"/>
    <property type="match status" value="1"/>
</dbReference>
<dbReference type="GO" id="GO:1990133">
    <property type="term" value="C:molybdopterin adenylyltransferase complex"/>
    <property type="evidence" value="ECO:0007669"/>
    <property type="project" value="TreeGrafter"/>
</dbReference>
<dbReference type="UniPathway" id="UPA00344"/>
<name>A0A382V8U4_9ZZZZ</name>
<sequence length="108" mass="11822">MRNHLGTKTTTLGQYDIYSTRTSTGGIDLKISVRFFALYRERAGTSKADIEIPAKTTPRGLLLILRDKYTNLPSYDTVLIAVNSEYVGIDKTLTEGDEVAIIPPVSGG</sequence>